<gene>
    <name evidence="2" type="ORF">BHS09_16840</name>
</gene>
<sequence>MGHIVYLMNLSLDGFIEGPDGSFAWGRPDEELHQFFNQQAQDFSAFLYGRRMYEVMSVWQTVDTEPSASGFMAEFARIWKSKPKAVFSTTLEKVSENCLLVRGDIAAEVARLKQEHHGDLAVSGPGLASAFARLGLLDEYRQVLSPVLVGGGKPYFPQLDHLVPLRLKETRTFQSGALYLRYQRA</sequence>
<dbReference type="RefSeq" id="WP_161605157.1">
    <property type="nucleotide sequence ID" value="NZ_CP017173.1"/>
</dbReference>
<reference evidence="2 3" key="1">
    <citation type="journal article" date="2019" name="Science">
        <title>Social genes are selection hotspots in kin groups of a soil microbe.</title>
        <authorList>
            <person name="Wielgoss S."/>
            <person name="Wolfensberger R."/>
            <person name="Sun L."/>
            <person name="Fiegna F."/>
            <person name="Velicer G.J."/>
        </authorList>
    </citation>
    <scope>NUCLEOTIDE SEQUENCE [LARGE SCALE GENOMIC DNA]</scope>
    <source>
        <strain evidence="2 3">MC3.5.9c15</strain>
    </source>
</reference>
<evidence type="ECO:0000313" key="2">
    <source>
        <dbReference type="EMBL" id="QDE68519.1"/>
    </source>
</evidence>
<dbReference type="EMBL" id="CP017174">
    <property type="protein sequence ID" value="QDE68519.1"/>
    <property type="molecule type" value="Genomic_DNA"/>
</dbReference>
<dbReference type="Gene3D" id="3.40.430.10">
    <property type="entry name" value="Dihydrofolate Reductase, subunit A"/>
    <property type="match status" value="1"/>
</dbReference>
<dbReference type="GO" id="GO:0008703">
    <property type="term" value="F:5-amino-6-(5-phosphoribosylamino)uracil reductase activity"/>
    <property type="evidence" value="ECO:0007669"/>
    <property type="project" value="InterPro"/>
</dbReference>
<dbReference type="PANTHER" id="PTHR38011">
    <property type="entry name" value="DIHYDROFOLATE REDUCTASE FAMILY PROTEIN (AFU_ORTHOLOGUE AFUA_8G06820)"/>
    <property type="match status" value="1"/>
</dbReference>
<dbReference type="InterPro" id="IPR050765">
    <property type="entry name" value="Riboflavin_Biosynth_HTPR"/>
</dbReference>
<dbReference type="InterPro" id="IPR002734">
    <property type="entry name" value="RibDG_C"/>
</dbReference>
<dbReference type="InterPro" id="IPR024072">
    <property type="entry name" value="DHFR-like_dom_sf"/>
</dbReference>
<feature type="domain" description="Bacterial bifunctional deaminase-reductase C-terminal" evidence="1">
    <location>
        <begin position="4"/>
        <end position="178"/>
    </location>
</feature>
<protein>
    <recommendedName>
        <fullName evidence="1">Bacterial bifunctional deaminase-reductase C-terminal domain-containing protein</fullName>
    </recommendedName>
</protein>
<organism evidence="2 3">
    <name type="scientific">Myxococcus xanthus</name>
    <dbReference type="NCBI Taxonomy" id="34"/>
    <lineage>
        <taxon>Bacteria</taxon>
        <taxon>Pseudomonadati</taxon>
        <taxon>Myxococcota</taxon>
        <taxon>Myxococcia</taxon>
        <taxon>Myxococcales</taxon>
        <taxon>Cystobacterineae</taxon>
        <taxon>Myxococcaceae</taxon>
        <taxon>Myxococcus</taxon>
    </lineage>
</organism>
<accession>A0AAE6G0R3</accession>
<dbReference type="Proteomes" id="UP000320179">
    <property type="component" value="Chromosome"/>
</dbReference>
<dbReference type="Pfam" id="PF01872">
    <property type="entry name" value="RibD_C"/>
    <property type="match status" value="1"/>
</dbReference>
<evidence type="ECO:0000313" key="3">
    <source>
        <dbReference type="Proteomes" id="UP000320179"/>
    </source>
</evidence>
<proteinExistence type="predicted"/>
<dbReference type="PANTHER" id="PTHR38011:SF11">
    <property type="entry name" value="2,5-DIAMINO-6-RIBOSYLAMINO-4(3H)-PYRIMIDINONE 5'-PHOSPHATE REDUCTASE"/>
    <property type="match status" value="1"/>
</dbReference>
<dbReference type="GO" id="GO:0009231">
    <property type="term" value="P:riboflavin biosynthetic process"/>
    <property type="evidence" value="ECO:0007669"/>
    <property type="project" value="InterPro"/>
</dbReference>
<name>A0AAE6G0R3_MYXXA</name>
<dbReference type="AlphaFoldDB" id="A0AAE6G0R3"/>
<dbReference type="SUPFAM" id="SSF53597">
    <property type="entry name" value="Dihydrofolate reductase-like"/>
    <property type="match status" value="1"/>
</dbReference>
<evidence type="ECO:0000259" key="1">
    <source>
        <dbReference type="Pfam" id="PF01872"/>
    </source>
</evidence>